<dbReference type="InterPro" id="IPR036249">
    <property type="entry name" value="Thioredoxin-like_sf"/>
</dbReference>
<dbReference type="GO" id="GO:0005737">
    <property type="term" value="C:cytoplasm"/>
    <property type="evidence" value="ECO:0007669"/>
    <property type="project" value="TreeGrafter"/>
</dbReference>
<comment type="similarity">
    <text evidence="9">Belongs to the peroxiredoxin family. BCP/PrxQ subfamily.</text>
</comment>
<evidence type="ECO:0000256" key="10">
    <source>
        <dbReference type="ARBA" id="ARBA00042639"/>
    </source>
</evidence>
<dbReference type="PANTHER" id="PTHR42801">
    <property type="entry name" value="THIOREDOXIN-DEPENDENT PEROXIDE REDUCTASE"/>
    <property type="match status" value="1"/>
</dbReference>
<dbReference type="KEGG" id="sal:Sala_0124"/>
<dbReference type="EC" id="1.11.1.24" evidence="2"/>
<accession>Q1GWX4</accession>
<evidence type="ECO:0000313" key="14">
    <source>
        <dbReference type="Proteomes" id="UP000006578"/>
    </source>
</evidence>
<dbReference type="eggNOG" id="COG1225">
    <property type="taxonomic scope" value="Bacteria"/>
</dbReference>
<comment type="function">
    <text evidence="1">Thiol-specific peroxidase that catalyzes the reduction of hydrogen peroxide and organic hydroperoxides to water and alcohols, respectively. Plays a role in cell protection against oxidative stress by detoxifying peroxides and as sensor of hydrogen peroxide-mediated signaling events.</text>
</comment>
<dbReference type="GO" id="GO:0008379">
    <property type="term" value="F:thioredoxin peroxidase activity"/>
    <property type="evidence" value="ECO:0007669"/>
    <property type="project" value="TreeGrafter"/>
</dbReference>
<keyword evidence="3" id="KW-0575">Peroxidase</keyword>
<evidence type="ECO:0000256" key="1">
    <source>
        <dbReference type="ARBA" id="ARBA00003330"/>
    </source>
</evidence>
<dbReference type="Proteomes" id="UP000006578">
    <property type="component" value="Chromosome"/>
</dbReference>
<evidence type="ECO:0000256" key="4">
    <source>
        <dbReference type="ARBA" id="ARBA00022862"/>
    </source>
</evidence>
<dbReference type="PANTHER" id="PTHR42801:SF7">
    <property type="entry name" value="SLL1159 PROTEIN"/>
    <property type="match status" value="1"/>
</dbReference>
<dbReference type="SUPFAM" id="SSF52833">
    <property type="entry name" value="Thioredoxin-like"/>
    <property type="match status" value="1"/>
</dbReference>
<evidence type="ECO:0000256" key="3">
    <source>
        <dbReference type="ARBA" id="ARBA00022559"/>
    </source>
</evidence>
<feature type="domain" description="Thioredoxin" evidence="12">
    <location>
        <begin position="48"/>
        <end position="217"/>
    </location>
</feature>
<dbReference type="Pfam" id="PF00578">
    <property type="entry name" value="AhpC-TSA"/>
    <property type="match status" value="1"/>
</dbReference>
<keyword evidence="7" id="KW-0676">Redox-active center</keyword>
<dbReference type="PROSITE" id="PS51352">
    <property type="entry name" value="THIOREDOXIN_2"/>
    <property type="match status" value="1"/>
</dbReference>
<dbReference type="GO" id="GO:0034599">
    <property type="term" value="P:cellular response to oxidative stress"/>
    <property type="evidence" value="ECO:0007669"/>
    <property type="project" value="TreeGrafter"/>
</dbReference>
<dbReference type="Gene3D" id="3.40.30.10">
    <property type="entry name" value="Glutaredoxin"/>
    <property type="match status" value="1"/>
</dbReference>
<dbReference type="InterPro" id="IPR013766">
    <property type="entry name" value="Thioredoxin_domain"/>
</dbReference>
<keyword evidence="5" id="KW-0560">Oxidoreductase</keyword>
<evidence type="ECO:0000313" key="13">
    <source>
        <dbReference type="EMBL" id="ABF51848.1"/>
    </source>
</evidence>
<evidence type="ECO:0000256" key="9">
    <source>
        <dbReference type="ARBA" id="ARBA00038489"/>
    </source>
</evidence>
<name>Q1GWX4_SPHAL</name>
<evidence type="ECO:0000256" key="8">
    <source>
        <dbReference type="ARBA" id="ARBA00032824"/>
    </source>
</evidence>
<dbReference type="CDD" id="cd02970">
    <property type="entry name" value="PRX_like2"/>
    <property type="match status" value="1"/>
</dbReference>
<gene>
    <name evidence="13" type="ordered locus">Sala_0124</name>
</gene>
<evidence type="ECO:0000256" key="5">
    <source>
        <dbReference type="ARBA" id="ARBA00023002"/>
    </source>
</evidence>
<dbReference type="EMBL" id="CP000356">
    <property type="protein sequence ID" value="ABF51848.1"/>
    <property type="molecule type" value="Genomic_DNA"/>
</dbReference>
<dbReference type="InterPro" id="IPR000866">
    <property type="entry name" value="AhpC/TSA"/>
</dbReference>
<keyword evidence="4" id="KW-0049">Antioxidant</keyword>
<dbReference type="STRING" id="317655.Sala_0124"/>
<dbReference type="HOGENOM" id="CLU_042529_5_0_5"/>
<dbReference type="AlphaFoldDB" id="Q1GWX4"/>
<dbReference type="GO" id="GO:0045454">
    <property type="term" value="P:cell redox homeostasis"/>
    <property type="evidence" value="ECO:0007669"/>
    <property type="project" value="TreeGrafter"/>
</dbReference>
<dbReference type="InterPro" id="IPR050924">
    <property type="entry name" value="Peroxiredoxin_BCP/PrxQ"/>
</dbReference>
<evidence type="ECO:0000259" key="12">
    <source>
        <dbReference type="PROSITE" id="PS51352"/>
    </source>
</evidence>
<keyword evidence="6" id="KW-1015">Disulfide bond</keyword>
<protein>
    <recommendedName>
        <fullName evidence="2">thioredoxin-dependent peroxiredoxin</fullName>
        <ecNumber evidence="2">1.11.1.24</ecNumber>
    </recommendedName>
    <alternativeName>
        <fullName evidence="8">Thioredoxin peroxidase</fullName>
    </alternativeName>
    <alternativeName>
        <fullName evidence="10">Thioredoxin-dependent peroxiredoxin Bcp</fullName>
    </alternativeName>
</protein>
<proteinExistence type="inferred from homology"/>
<evidence type="ECO:0000256" key="7">
    <source>
        <dbReference type="ARBA" id="ARBA00023284"/>
    </source>
</evidence>
<evidence type="ECO:0000256" key="2">
    <source>
        <dbReference type="ARBA" id="ARBA00013017"/>
    </source>
</evidence>
<comment type="catalytic activity">
    <reaction evidence="11">
        <text>a hydroperoxide + [thioredoxin]-dithiol = an alcohol + [thioredoxin]-disulfide + H2O</text>
        <dbReference type="Rhea" id="RHEA:62620"/>
        <dbReference type="Rhea" id="RHEA-COMP:10698"/>
        <dbReference type="Rhea" id="RHEA-COMP:10700"/>
        <dbReference type="ChEBI" id="CHEBI:15377"/>
        <dbReference type="ChEBI" id="CHEBI:29950"/>
        <dbReference type="ChEBI" id="CHEBI:30879"/>
        <dbReference type="ChEBI" id="CHEBI:35924"/>
        <dbReference type="ChEBI" id="CHEBI:50058"/>
        <dbReference type="EC" id="1.11.1.24"/>
    </reaction>
</comment>
<dbReference type="OrthoDB" id="9809746at2"/>
<organism evidence="13 14">
    <name type="scientific">Sphingopyxis alaskensis (strain DSM 13593 / LMG 18877 / RB2256)</name>
    <name type="common">Sphingomonas alaskensis</name>
    <dbReference type="NCBI Taxonomy" id="317655"/>
    <lineage>
        <taxon>Bacteria</taxon>
        <taxon>Pseudomonadati</taxon>
        <taxon>Pseudomonadota</taxon>
        <taxon>Alphaproteobacteria</taxon>
        <taxon>Sphingomonadales</taxon>
        <taxon>Sphingomonadaceae</taxon>
        <taxon>Sphingopyxis</taxon>
    </lineage>
</organism>
<sequence>MQKSRMNFRTDMSMIEQAYFQAAGDEGRVAIAEGDRQILAMGIEVSAVQAGDVAPEFLLENALGGTVSLRGRLIGGPVVLSFFRGGWCPFCRAELRAMSKAAQAVEDRGASLLAISPQPLADSIAMARAEEMTLPLLADRGMTVASDYGLAFELPESMRRAALADGMVAGDDGADWRIPMPATYVISTDGIIRYSFLDPNYRNRLDPAVLMSILDRL</sequence>
<evidence type="ECO:0000256" key="6">
    <source>
        <dbReference type="ARBA" id="ARBA00023157"/>
    </source>
</evidence>
<keyword evidence="14" id="KW-1185">Reference proteome</keyword>
<reference evidence="13 14" key="1">
    <citation type="journal article" date="2009" name="Proc. Natl. Acad. Sci. U.S.A.">
        <title>The genomic basis of trophic strategy in marine bacteria.</title>
        <authorList>
            <person name="Lauro F.M."/>
            <person name="McDougald D."/>
            <person name="Thomas T."/>
            <person name="Williams T.J."/>
            <person name="Egan S."/>
            <person name="Rice S."/>
            <person name="DeMaere M.Z."/>
            <person name="Ting L."/>
            <person name="Ertan H."/>
            <person name="Johnson J."/>
            <person name="Ferriera S."/>
            <person name="Lapidus A."/>
            <person name="Anderson I."/>
            <person name="Kyrpides N."/>
            <person name="Munk A.C."/>
            <person name="Detter C."/>
            <person name="Han C.S."/>
            <person name="Brown M.V."/>
            <person name="Robb F.T."/>
            <person name="Kjelleberg S."/>
            <person name="Cavicchioli R."/>
        </authorList>
    </citation>
    <scope>NUCLEOTIDE SEQUENCE [LARGE SCALE GENOMIC DNA]</scope>
    <source>
        <strain evidence="14">DSM 13593 / LMG 18877 / RB2256</strain>
    </source>
</reference>
<evidence type="ECO:0000256" key="11">
    <source>
        <dbReference type="ARBA" id="ARBA00049091"/>
    </source>
</evidence>